<sequence>MNNTVQINAADEGAFIVMRVTGSADRFGRTCMQVDHPTAGFRIFESGAQARAAAYSMAEKEPGVKFVVMRAMCGIDAPKPVPRKTEF</sequence>
<gene>
    <name evidence="1" type="ORF">UFOVP347_8</name>
</gene>
<organism evidence="1">
    <name type="scientific">uncultured Caudovirales phage</name>
    <dbReference type="NCBI Taxonomy" id="2100421"/>
    <lineage>
        <taxon>Viruses</taxon>
        <taxon>Duplodnaviria</taxon>
        <taxon>Heunggongvirae</taxon>
        <taxon>Uroviricota</taxon>
        <taxon>Caudoviricetes</taxon>
        <taxon>Peduoviridae</taxon>
        <taxon>Maltschvirus</taxon>
        <taxon>Maltschvirus maltsch</taxon>
    </lineage>
</organism>
<name>A0A6J5M619_9CAUD</name>
<reference evidence="1" key="1">
    <citation type="submission" date="2020-04" db="EMBL/GenBank/DDBJ databases">
        <authorList>
            <person name="Chiriac C."/>
            <person name="Salcher M."/>
            <person name="Ghai R."/>
            <person name="Kavagutti S V."/>
        </authorList>
    </citation>
    <scope>NUCLEOTIDE SEQUENCE</scope>
</reference>
<dbReference type="EMBL" id="LR796356">
    <property type="protein sequence ID" value="CAB4139239.1"/>
    <property type="molecule type" value="Genomic_DNA"/>
</dbReference>
<protein>
    <submittedName>
        <fullName evidence="1">Uncharacterized protein</fullName>
    </submittedName>
</protein>
<evidence type="ECO:0000313" key="1">
    <source>
        <dbReference type="EMBL" id="CAB4139239.1"/>
    </source>
</evidence>
<accession>A0A6J5M619</accession>
<proteinExistence type="predicted"/>